<dbReference type="Pfam" id="PF01257">
    <property type="entry name" value="2Fe-2S_thioredx"/>
    <property type="match status" value="1"/>
</dbReference>
<dbReference type="Proteomes" id="UP000825009">
    <property type="component" value="Chromosome"/>
</dbReference>
<dbReference type="CDD" id="cd03081">
    <property type="entry name" value="TRX_Fd_NuoE_FDH_gamma"/>
    <property type="match status" value="1"/>
</dbReference>
<evidence type="ECO:0000313" key="1">
    <source>
        <dbReference type="EMBL" id="QXT38574.1"/>
    </source>
</evidence>
<protein>
    <submittedName>
        <fullName evidence="1">Formate dehydrogenase subunit gamma</fullName>
    </submittedName>
</protein>
<dbReference type="AlphaFoldDB" id="A0A8F6Y949"/>
<accession>A0A8F6Y949</accession>
<keyword evidence="2" id="KW-1185">Reference proteome</keyword>
<dbReference type="EMBL" id="CP079194">
    <property type="protein sequence ID" value="QXT38574.1"/>
    <property type="molecule type" value="Genomic_DNA"/>
</dbReference>
<name>A0A8F6Y949_9RHOB</name>
<dbReference type="GO" id="GO:0016491">
    <property type="term" value="F:oxidoreductase activity"/>
    <property type="evidence" value="ECO:0007669"/>
    <property type="project" value="InterPro"/>
</dbReference>
<dbReference type="PANTHER" id="PTHR43342:SF1">
    <property type="entry name" value="BIFURCATING [FEFE] HYDROGENASE GAMMA SUBUNIT"/>
    <property type="match status" value="1"/>
</dbReference>
<gene>
    <name evidence="1" type="ORF">KYE46_11570</name>
</gene>
<reference evidence="1 2" key="1">
    <citation type="submission" date="2021-07" db="EMBL/GenBank/DDBJ databases">
        <title>A novel Jannaschia species isolated from marine dinoflagellate Ceratoperidinium margalefii.</title>
        <authorList>
            <person name="Jiang Y."/>
            <person name="Li Z."/>
        </authorList>
    </citation>
    <scope>NUCLEOTIDE SEQUENCE [LARGE SCALE GENOMIC DNA]</scope>
    <source>
        <strain evidence="1 2">J12C1-MA-4</strain>
    </source>
</reference>
<sequence>MSASPAPHDPSEISEIIQRNMHLEGPLLPILHDVQAAFGYVPDAARAPIAEALNITEAELHGVISFYHDFRRKPAGARVLKICRAEACQAMGANEMSEALLAKLGLGWNETAPDGGLTVEPIYCLGLCACGPAAMIDGKVKGRVTAEALAAEVAR</sequence>
<dbReference type="KEGG" id="gce:KYE46_11570"/>
<dbReference type="RefSeq" id="WP_219000770.1">
    <property type="nucleotide sequence ID" value="NZ_CP079194.1"/>
</dbReference>
<organism evidence="1 2">
    <name type="scientific">Gymnodinialimonas ceratoperidinii</name>
    <dbReference type="NCBI Taxonomy" id="2856823"/>
    <lineage>
        <taxon>Bacteria</taxon>
        <taxon>Pseudomonadati</taxon>
        <taxon>Pseudomonadota</taxon>
        <taxon>Alphaproteobacteria</taxon>
        <taxon>Rhodobacterales</taxon>
        <taxon>Paracoccaceae</taxon>
        <taxon>Gymnodinialimonas</taxon>
    </lineage>
</organism>
<evidence type="ECO:0000313" key="2">
    <source>
        <dbReference type="Proteomes" id="UP000825009"/>
    </source>
</evidence>
<dbReference type="NCBIfam" id="NF004638">
    <property type="entry name" value="PRK05988.1"/>
    <property type="match status" value="1"/>
</dbReference>
<proteinExistence type="predicted"/>
<dbReference type="PANTHER" id="PTHR43342">
    <property type="entry name" value="NADH-QUINONE OXIDOREDUCTASE, E SUBUNIT"/>
    <property type="match status" value="1"/>
</dbReference>
<dbReference type="InterPro" id="IPR028431">
    <property type="entry name" value="NADP_DH_HndA-like"/>
</dbReference>
<dbReference type="PROSITE" id="PS01099">
    <property type="entry name" value="COMPLEX1_24K"/>
    <property type="match status" value="1"/>
</dbReference>
<dbReference type="InterPro" id="IPR002023">
    <property type="entry name" value="NuoE-like"/>
</dbReference>
<dbReference type="PIRSF" id="PIRSF000216">
    <property type="entry name" value="NADH_DH_24kDa"/>
    <property type="match status" value="1"/>
</dbReference>